<dbReference type="EnsemblMetazoa" id="CapteT189906">
    <property type="protein sequence ID" value="CapteP189906"/>
    <property type="gene ID" value="CapteG189906"/>
</dbReference>
<dbReference type="EMBL" id="AMQN01016933">
    <property type="status" value="NOT_ANNOTATED_CDS"/>
    <property type="molecule type" value="Genomic_DNA"/>
</dbReference>
<reference evidence="1 3" key="2">
    <citation type="journal article" date="2013" name="Nature">
        <title>Insights into bilaterian evolution from three spiralian genomes.</title>
        <authorList>
            <person name="Simakov O."/>
            <person name="Marletaz F."/>
            <person name="Cho S.J."/>
            <person name="Edsinger-Gonzales E."/>
            <person name="Havlak P."/>
            <person name="Hellsten U."/>
            <person name="Kuo D.H."/>
            <person name="Larsson T."/>
            <person name="Lv J."/>
            <person name="Arendt D."/>
            <person name="Savage R."/>
            <person name="Osoegawa K."/>
            <person name="de Jong P."/>
            <person name="Grimwood J."/>
            <person name="Chapman J.A."/>
            <person name="Shapiro H."/>
            <person name="Aerts A."/>
            <person name="Otillar R.P."/>
            <person name="Terry A.Y."/>
            <person name="Boore J.L."/>
            <person name="Grigoriev I.V."/>
            <person name="Lindberg D.R."/>
            <person name="Seaver E.C."/>
            <person name="Weisblat D.A."/>
            <person name="Putnam N.H."/>
            <person name="Rokhsar D.S."/>
        </authorList>
    </citation>
    <scope>NUCLEOTIDE SEQUENCE</scope>
    <source>
        <strain evidence="1 3">I ESC-2004</strain>
    </source>
</reference>
<evidence type="ECO:0000313" key="1">
    <source>
        <dbReference type="EMBL" id="ELU17343.1"/>
    </source>
</evidence>
<evidence type="ECO:0000313" key="3">
    <source>
        <dbReference type="Proteomes" id="UP000014760"/>
    </source>
</evidence>
<reference evidence="3" key="1">
    <citation type="submission" date="2012-12" db="EMBL/GenBank/DDBJ databases">
        <authorList>
            <person name="Hellsten U."/>
            <person name="Grimwood J."/>
            <person name="Chapman J.A."/>
            <person name="Shapiro H."/>
            <person name="Aerts A."/>
            <person name="Otillar R.P."/>
            <person name="Terry A.Y."/>
            <person name="Boore J.L."/>
            <person name="Simakov O."/>
            <person name="Marletaz F."/>
            <person name="Cho S.-J."/>
            <person name="Edsinger-Gonzales E."/>
            <person name="Havlak P."/>
            <person name="Kuo D.-H."/>
            <person name="Larsson T."/>
            <person name="Lv J."/>
            <person name="Arendt D."/>
            <person name="Savage R."/>
            <person name="Osoegawa K."/>
            <person name="de Jong P."/>
            <person name="Lindberg D.R."/>
            <person name="Seaver E.C."/>
            <person name="Weisblat D.A."/>
            <person name="Putnam N.H."/>
            <person name="Grigoriev I.V."/>
            <person name="Rokhsar D.S."/>
        </authorList>
    </citation>
    <scope>NUCLEOTIDE SEQUENCE</scope>
    <source>
        <strain evidence="3">I ESC-2004</strain>
    </source>
</reference>
<dbReference type="Proteomes" id="UP000014760">
    <property type="component" value="Unassembled WGS sequence"/>
</dbReference>
<dbReference type="AlphaFoldDB" id="R7VES3"/>
<evidence type="ECO:0000313" key="2">
    <source>
        <dbReference type="EnsemblMetazoa" id="CapteP189906"/>
    </source>
</evidence>
<gene>
    <name evidence="1" type="ORF">CAPTEDRAFT_189906</name>
</gene>
<proteinExistence type="predicted"/>
<sequence length="178" mass="19966">MVAHILLTTQTKQSKVRRQFGEGHQGIQSDLWPSERGVESKEVKRSIIGSRWRRSKLKKDAWILFPPSPRSVSCEQGIPIPAKINSNDYSKTLREGSSEVERVRTLAGHTNKEMIPKIRARCTHLDEGGPMIMSGDTGYGKGYSVQAVCAEYVGALSNSRHFSISANSHKFRRQNTLQ</sequence>
<dbReference type="HOGENOM" id="CLU_1512017_0_0_1"/>
<organism evidence="1">
    <name type="scientific">Capitella teleta</name>
    <name type="common">Polychaete worm</name>
    <dbReference type="NCBI Taxonomy" id="283909"/>
    <lineage>
        <taxon>Eukaryota</taxon>
        <taxon>Metazoa</taxon>
        <taxon>Spiralia</taxon>
        <taxon>Lophotrochozoa</taxon>
        <taxon>Annelida</taxon>
        <taxon>Polychaeta</taxon>
        <taxon>Sedentaria</taxon>
        <taxon>Scolecida</taxon>
        <taxon>Capitellidae</taxon>
        <taxon>Capitella</taxon>
    </lineage>
</organism>
<keyword evidence="3" id="KW-1185">Reference proteome</keyword>
<reference evidence="2" key="3">
    <citation type="submission" date="2015-06" db="UniProtKB">
        <authorList>
            <consortium name="EnsemblMetazoa"/>
        </authorList>
    </citation>
    <scope>IDENTIFICATION</scope>
</reference>
<dbReference type="EMBL" id="KB292565">
    <property type="protein sequence ID" value="ELU17343.1"/>
    <property type="molecule type" value="Genomic_DNA"/>
</dbReference>
<name>R7VES3_CAPTE</name>
<protein>
    <submittedName>
        <fullName evidence="1 2">Uncharacterized protein</fullName>
    </submittedName>
</protein>
<accession>R7VES3</accession>